<proteinExistence type="predicted"/>
<accession>A0A9P6HFT2</accession>
<reference evidence="1" key="2">
    <citation type="submission" date="2020-11" db="EMBL/GenBank/DDBJ databases">
        <authorList>
            <consortium name="DOE Joint Genome Institute"/>
            <person name="Kuo A."/>
            <person name="Miyauchi S."/>
            <person name="Kiss E."/>
            <person name="Drula E."/>
            <person name="Kohler A."/>
            <person name="Sanchez-Garcia M."/>
            <person name="Andreopoulos B."/>
            <person name="Barry K.W."/>
            <person name="Bonito G."/>
            <person name="Buee M."/>
            <person name="Carver A."/>
            <person name="Chen C."/>
            <person name="Cichocki N."/>
            <person name="Clum A."/>
            <person name="Culley D."/>
            <person name="Crous P.W."/>
            <person name="Fauchery L."/>
            <person name="Girlanda M."/>
            <person name="Hayes R."/>
            <person name="Keri Z."/>
            <person name="Labutti K."/>
            <person name="Lipzen A."/>
            <person name="Lombard V."/>
            <person name="Magnuson J."/>
            <person name="Maillard F."/>
            <person name="Morin E."/>
            <person name="Murat C."/>
            <person name="Nolan M."/>
            <person name="Ohm R."/>
            <person name="Pangilinan J."/>
            <person name="Pereira M."/>
            <person name="Perotto S."/>
            <person name="Peter M."/>
            <person name="Riley R."/>
            <person name="Sitrit Y."/>
            <person name="Stielow B."/>
            <person name="Szollosi G."/>
            <person name="Zifcakova L."/>
            <person name="Stursova M."/>
            <person name="Spatafora J.W."/>
            <person name="Tedersoo L."/>
            <person name="Vaario L.-M."/>
            <person name="Yamada A."/>
            <person name="Yan M."/>
            <person name="Wang P."/>
            <person name="Xu J."/>
            <person name="Bruns T."/>
            <person name="Baldrian P."/>
            <person name="Vilgalys R."/>
            <person name="Henrissat B."/>
            <person name="Grigoriev I.V."/>
            <person name="Hibbett D."/>
            <person name="Nagy L.G."/>
            <person name="Martin F.M."/>
        </authorList>
    </citation>
    <scope>NUCLEOTIDE SEQUENCE</scope>
    <source>
        <strain evidence="1">UH-Tt-Lm1</strain>
    </source>
</reference>
<dbReference type="Proteomes" id="UP000736335">
    <property type="component" value="Unassembled WGS sequence"/>
</dbReference>
<protein>
    <submittedName>
        <fullName evidence="1">Uncharacterized protein</fullName>
    </submittedName>
</protein>
<reference evidence="1" key="1">
    <citation type="journal article" date="2020" name="Nat. Commun.">
        <title>Large-scale genome sequencing of mycorrhizal fungi provides insights into the early evolution of symbiotic traits.</title>
        <authorList>
            <person name="Miyauchi S."/>
            <person name="Kiss E."/>
            <person name="Kuo A."/>
            <person name="Drula E."/>
            <person name="Kohler A."/>
            <person name="Sanchez-Garcia M."/>
            <person name="Morin E."/>
            <person name="Andreopoulos B."/>
            <person name="Barry K.W."/>
            <person name="Bonito G."/>
            <person name="Buee M."/>
            <person name="Carver A."/>
            <person name="Chen C."/>
            <person name="Cichocki N."/>
            <person name="Clum A."/>
            <person name="Culley D."/>
            <person name="Crous P.W."/>
            <person name="Fauchery L."/>
            <person name="Girlanda M."/>
            <person name="Hayes R.D."/>
            <person name="Keri Z."/>
            <person name="LaButti K."/>
            <person name="Lipzen A."/>
            <person name="Lombard V."/>
            <person name="Magnuson J."/>
            <person name="Maillard F."/>
            <person name="Murat C."/>
            <person name="Nolan M."/>
            <person name="Ohm R.A."/>
            <person name="Pangilinan J."/>
            <person name="Pereira M.F."/>
            <person name="Perotto S."/>
            <person name="Peter M."/>
            <person name="Pfister S."/>
            <person name="Riley R."/>
            <person name="Sitrit Y."/>
            <person name="Stielow J.B."/>
            <person name="Szollosi G."/>
            <person name="Zifcakova L."/>
            <person name="Stursova M."/>
            <person name="Spatafora J.W."/>
            <person name="Tedersoo L."/>
            <person name="Vaario L.M."/>
            <person name="Yamada A."/>
            <person name="Yan M."/>
            <person name="Wang P."/>
            <person name="Xu J."/>
            <person name="Bruns T."/>
            <person name="Baldrian P."/>
            <person name="Vilgalys R."/>
            <person name="Dunand C."/>
            <person name="Henrissat B."/>
            <person name="Grigoriev I.V."/>
            <person name="Hibbett D."/>
            <person name="Nagy L.G."/>
            <person name="Martin F.M."/>
        </authorList>
    </citation>
    <scope>NUCLEOTIDE SEQUENCE</scope>
    <source>
        <strain evidence="1">UH-Tt-Lm1</strain>
    </source>
</reference>
<dbReference type="AlphaFoldDB" id="A0A9P6HFT2"/>
<sequence>MLNHTIGAWRKYCLHFKDAVMTDEIEDTDAANKTENVVTTNETEDMATTDKTKETIDEPQTEDTVMADDTRTEAARTALPVSPESMFAKSEPSPAKTEMLLVKTETLLVKGELSLVNVELAPVKTELAFAEMVPALIKVEPLDLAFTADILSSWNPNEESGEVLWIRMETTLLKFIISKDEYTVMTVDCGENPSMNVWTVWRMLDPSSGLGVAKDVVLGLEGALD</sequence>
<name>A0A9P6HFT2_9AGAM</name>
<evidence type="ECO:0000313" key="1">
    <source>
        <dbReference type="EMBL" id="KAF9785922.1"/>
    </source>
</evidence>
<keyword evidence="2" id="KW-1185">Reference proteome</keyword>
<dbReference type="EMBL" id="WIUZ02000006">
    <property type="protein sequence ID" value="KAF9785922.1"/>
    <property type="molecule type" value="Genomic_DNA"/>
</dbReference>
<evidence type="ECO:0000313" key="2">
    <source>
        <dbReference type="Proteomes" id="UP000736335"/>
    </source>
</evidence>
<organism evidence="1 2">
    <name type="scientific">Thelephora terrestris</name>
    <dbReference type="NCBI Taxonomy" id="56493"/>
    <lineage>
        <taxon>Eukaryota</taxon>
        <taxon>Fungi</taxon>
        <taxon>Dikarya</taxon>
        <taxon>Basidiomycota</taxon>
        <taxon>Agaricomycotina</taxon>
        <taxon>Agaricomycetes</taxon>
        <taxon>Thelephorales</taxon>
        <taxon>Thelephoraceae</taxon>
        <taxon>Thelephora</taxon>
    </lineage>
</organism>
<gene>
    <name evidence="1" type="ORF">BJ322DRAFT_1020094</name>
</gene>
<comment type="caution">
    <text evidence="1">The sequence shown here is derived from an EMBL/GenBank/DDBJ whole genome shotgun (WGS) entry which is preliminary data.</text>
</comment>